<dbReference type="SUPFAM" id="SSF47954">
    <property type="entry name" value="Cyclin-like"/>
    <property type="match status" value="1"/>
</dbReference>
<evidence type="ECO:0000259" key="1">
    <source>
        <dbReference type="Pfam" id="PF00134"/>
    </source>
</evidence>
<name>A0AAD4LQA6_9AGAM</name>
<dbReference type="Pfam" id="PF00134">
    <property type="entry name" value="Cyclin_N"/>
    <property type="match status" value="1"/>
</dbReference>
<comment type="caution">
    <text evidence="2">The sequence shown here is derived from an EMBL/GenBank/DDBJ whole genome shotgun (WGS) entry which is preliminary data.</text>
</comment>
<dbReference type="InterPro" id="IPR013922">
    <property type="entry name" value="Cyclin_PHO80-like"/>
</dbReference>
<dbReference type="InterPro" id="IPR006671">
    <property type="entry name" value="Cyclin_N"/>
</dbReference>
<dbReference type="GO" id="GO:0019901">
    <property type="term" value="F:protein kinase binding"/>
    <property type="evidence" value="ECO:0007669"/>
    <property type="project" value="InterPro"/>
</dbReference>
<dbReference type="Gene3D" id="1.10.472.10">
    <property type="entry name" value="Cyclin-like"/>
    <property type="match status" value="1"/>
</dbReference>
<dbReference type="GO" id="GO:0016538">
    <property type="term" value="F:cyclin-dependent protein serine/threonine kinase regulator activity"/>
    <property type="evidence" value="ECO:0007669"/>
    <property type="project" value="TreeGrafter"/>
</dbReference>
<dbReference type="InterPro" id="IPR036915">
    <property type="entry name" value="Cyclin-like_sf"/>
</dbReference>
<dbReference type="GO" id="GO:0000307">
    <property type="term" value="C:cyclin-dependent protein kinase holoenzyme complex"/>
    <property type="evidence" value="ECO:0007669"/>
    <property type="project" value="TreeGrafter"/>
</dbReference>
<dbReference type="AlphaFoldDB" id="A0AAD4LQA6"/>
<evidence type="ECO:0000313" key="2">
    <source>
        <dbReference type="EMBL" id="KAH8999556.1"/>
    </source>
</evidence>
<dbReference type="PANTHER" id="PTHR15615:SF10">
    <property type="entry name" value="PHO85 CYCLIN-2-RELATED"/>
    <property type="match status" value="1"/>
</dbReference>
<accession>A0AAD4LQA6</accession>
<reference evidence="2" key="1">
    <citation type="submission" date="2022-01" db="EMBL/GenBank/DDBJ databases">
        <title>Comparative genomics reveals a dynamic genome evolution in the ectomycorrhizal milk-cap (Lactarius) mushrooms.</title>
        <authorList>
            <consortium name="DOE Joint Genome Institute"/>
            <person name="Lebreton A."/>
            <person name="Tang N."/>
            <person name="Kuo A."/>
            <person name="LaButti K."/>
            <person name="Drula E."/>
            <person name="Barry K."/>
            <person name="Clum A."/>
            <person name="Lipzen A."/>
            <person name="Mousain D."/>
            <person name="Ng V."/>
            <person name="Wang R."/>
            <person name="Wang X."/>
            <person name="Dai Y."/>
            <person name="Henrissat B."/>
            <person name="Grigoriev I.V."/>
            <person name="Guerin-Laguette A."/>
            <person name="Yu F."/>
            <person name="Martin F.M."/>
        </authorList>
    </citation>
    <scope>NUCLEOTIDE SEQUENCE</scope>
    <source>
        <strain evidence="2">QP</strain>
    </source>
</reference>
<gene>
    <name evidence="2" type="ORF">EDB92DRAFT_1791131</name>
</gene>
<dbReference type="PANTHER" id="PTHR15615">
    <property type="match status" value="1"/>
</dbReference>
<keyword evidence="3" id="KW-1185">Reference proteome</keyword>
<sequence>MYRRNPLSLLPTTLHNPQLIRLIQKPVTAQMVVYLARQTSSIVPLAEYPSPVLSSTGYALPTPPTTPCKTVSGQLTDTQHLIPLEEFIARLVQASRVQVPTLLTTLIYLQRLRENLPKMARGVPCTLHRVFLATLIVAAKYLNDSSPKNVHWKKFAEIFHLHEINLMERELLAMLDYDLRFDEAEACRLFEPFMT</sequence>
<dbReference type="EMBL" id="JAKELL010000004">
    <property type="protein sequence ID" value="KAH8999556.1"/>
    <property type="molecule type" value="Genomic_DNA"/>
</dbReference>
<dbReference type="GO" id="GO:0005634">
    <property type="term" value="C:nucleus"/>
    <property type="evidence" value="ECO:0007669"/>
    <property type="project" value="TreeGrafter"/>
</dbReference>
<dbReference type="CDD" id="cd20557">
    <property type="entry name" value="CYCLIN_ScPCL1-like"/>
    <property type="match status" value="1"/>
</dbReference>
<proteinExistence type="predicted"/>
<feature type="non-terminal residue" evidence="2">
    <location>
        <position position="195"/>
    </location>
</feature>
<evidence type="ECO:0000313" key="3">
    <source>
        <dbReference type="Proteomes" id="UP001201163"/>
    </source>
</evidence>
<dbReference type="Proteomes" id="UP001201163">
    <property type="component" value="Unassembled WGS sequence"/>
</dbReference>
<organism evidence="2 3">
    <name type="scientific">Lactarius akahatsu</name>
    <dbReference type="NCBI Taxonomy" id="416441"/>
    <lineage>
        <taxon>Eukaryota</taxon>
        <taxon>Fungi</taxon>
        <taxon>Dikarya</taxon>
        <taxon>Basidiomycota</taxon>
        <taxon>Agaricomycotina</taxon>
        <taxon>Agaricomycetes</taxon>
        <taxon>Russulales</taxon>
        <taxon>Russulaceae</taxon>
        <taxon>Lactarius</taxon>
    </lineage>
</organism>
<protein>
    <submittedName>
        <fullName evidence="2">Cyclin-domain-containing protein</fullName>
    </submittedName>
</protein>
<feature type="domain" description="Cyclin N-terminal" evidence="1">
    <location>
        <begin position="83"/>
        <end position="180"/>
    </location>
</feature>